<proteinExistence type="predicted"/>
<dbReference type="EMBL" id="KK198760">
    <property type="protein sequence ID" value="KCW61057.1"/>
    <property type="molecule type" value="Genomic_DNA"/>
</dbReference>
<name>A0A059B4K5_EUCGR</name>
<dbReference type="InterPro" id="IPR032675">
    <property type="entry name" value="LRR_dom_sf"/>
</dbReference>
<evidence type="ECO:0000313" key="2">
    <source>
        <dbReference type="EMBL" id="KCW61058.1"/>
    </source>
</evidence>
<dbReference type="Gramene" id="KCW61057">
    <property type="protein sequence ID" value="KCW61057"/>
    <property type="gene ID" value="EUGRSUZ_H03831"/>
</dbReference>
<dbReference type="GO" id="GO:0006952">
    <property type="term" value="P:defense response"/>
    <property type="evidence" value="ECO:0007669"/>
    <property type="project" value="UniProtKB-KW"/>
</dbReference>
<organism evidence="2">
    <name type="scientific">Eucalyptus grandis</name>
    <name type="common">Flooded gum</name>
    <dbReference type="NCBI Taxonomy" id="71139"/>
    <lineage>
        <taxon>Eukaryota</taxon>
        <taxon>Viridiplantae</taxon>
        <taxon>Streptophyta</taxon>
        <taxon>Embryophyta</taxon>
        <taxon>Tracheophyta</taxon>
        <taxon>Spermatophyta</taxon>
        <taxon>Magnoliopsida</taxon>
        <taxon>eudicotyledons</taxon>
        <taxon>Gunneridae</taxon>
        <taxon>Pentapetalae</taxon>
        <taxon>rosids</taxon>
        <taxon>malvids</taxon>
        <taxon>Myrtales</taxon>
        <taxon>Myrtaceae</taxon>
        <taxon>Myrtoideae</taxon>
        <taxon>Eucalypteae</taxon>
        <taxon>Eucalyptus</taxon>
    </lineage>
</organism>
<dbReference type="Gene3D" id="3.80.10.10">
    <property type="entry name" value="Ribonuclease Inhibitor"/>
    <property type="match status" value="3"/>
</dbReference>
<sequence length="407" mass="46084">MVSRLPESLTILELSTFYTDTLLDLSNLTNLKELWLEFGPRGSDSNWPVEVEENPMPLQTGNLSKLESLTLKSQYATTIRIDMRSLLPQLKSLRLWPCPNLRCLPSLPSSLSKLDLESKYITTLPMDMSSLLPQLQSLHLACPELRRLPSLPSSLLELSVKSCCSLEDLSNLKTLSTLYITDCAVSEIRGLDRLENLRELWLYDLQQVKILPDLSNLNKLRNLLVIRCGNLVEIQGELPPSLEELMIWTFGSLQKLPNLSSLKRLREVKIRGFGKLNAEDLSNLKTLSGLYICDCAIPEIRDLDRLENLRELSLWEIRQVEILPDLSNLNKLRALQVFSCGNLDEIQGELPPSLEKLVIEKCESLQKLPDLSSLKGLREVEIKGCRKLNMEAISSLCSKKGIKFEGD</sequence>
<dbReference type="PANTHER" id="PTHR36766">
    <property type="entry name" value="PLANT BROAD-SPECTRUM MILDEW RESISTANCE PROTEIN RPW8"/>
    <property type="match status" value="1"/>
</dbReference>
<protein>
    <submittedName>
        <fullName evidence="2">Uncharacterized protein</fullName>
    </submittedName>
</protein>
<dbReference type="PANTHER" id="PTHR36766:SF64">
    <property type="entry name" value="OS12G0206100 PROTEIN"/>
    <property type="match status" value="1"/>
</dbReference>
<accession>A0A059B4K5</accession>
<dbReference type="AlphaFoldDB" id="A0A059B4K5"/>
<evidence type="ECO:0000256" key="1">
    <source>
        <dbReference type="ARBA" id="ARBA00022821"/>
    </source>
</evidence>
<dbReference type="SUPFAM" id="SSF52058">
    <property type="entry name" value="L domain-like"/>
    <property type="match status" value="1"/>
</dbReference>
<dbReference type="Gramene" id="KCW61058">
    <property type="protein sequence ID" value="KCW61058"/>
    <property type="gene ID" value="EUGRSUZ_H03831"/>
</dbReference>
<reference evidence="2" key="1">
    <citation type="submission" date="2013-07" db="EMBL/GenBank/DDBJ databases">
        <title>The genome of Eucalyptus grandis.</title>
        <authorList>
            <person name="Schmutz J."/>
            <person name="Hayes R."/>
            <person name="Myburg A."/>
            <person name="Tuskan G."/>
            <person name="Grattapaglia D."/>
            <person name="Rokhsar D.S."/>
        </authorList>
    </citation>
    <scope>NUCLEOTIDE SEQUENCE</scope>
    <source>
        <tissue evidence="2">Leaf extractions</tissue>
    </source>
</reference>
<gene>
    <name evidence="2" type="ORF">EUGRSUZ_H03831</name>
</gene>
<keyword evidence="1" id="KW-0611">Plant defense</keyword>
<dbReference type="EMBL" id="KK198760">
    <property type="protein sequence ID" value="KCW61058.1"/>
    <property type="molecule type" value="Genomic_DNA"/>
</dbReference>